<sequence>MPDASAAGNIATLAFNRPRHFSQASKEHAHNTTQTATPAANGSKLPKKPEPENELAEDPKISMVPNKAHIARADHSTLNNSRFPRLQNAGDGRRLRAADFRGFLATAAGDFS</sequence>
<comment type="caution">
    <text evidence="2">The sequence shown here is derived from an EMBL/GenBank/DDBJ whole genome shotgun (WGS) entry which is preliminary data.</text>
</comment>
<keyword evidence="3" id="KW-1185">Reference proteome</keyword>
<feature type="non-terminal residue" evidence="2">
    <location>
        <position position="112"/>
    </location>
</feature>
<feature type="compositionally biased region" description="Polar residues" evidence="1">
    <location>
        <begin position="31"/>
        <end position="40"/>
    </location>
</feature>
<feature type="region of interest" description="Disordered" evidence="1">
    <location>
        <begin position="1"/>
        <end position="62"/>
    </location>
</feature>
<gene>
    <name evidence="2" type="ORF">NP596_07095</name>
</gene>
<dbReference type="RefSeq" id="WP_256614597.1">
    <property type="nucleotide sequence ID" value="NZ_JANIBK010000025.1"/>
</dbReference>
<organism evidence="2 3">
    <name type="scientific">Methylomonas rivi</name>
    <dbReference type="NCBI Taxonomy" id="2952226"/>
    <lineage>
        <taxon>Bacteria</taxon>
        <taxon>Pseudomonadati</taxon>
        <taxon>Pseudomonadota</taxon>
        <taxon>Gammaproteobacteria</taxon>
        <taxon>Methylococcales</taxon>
        <taxon>Methylococcaceae</taxon>
        <taxon>Methylomonas</taxon>
    </lineage>
</organism>
<dbReference type="EMBL" id="JANIBK010000025">
    <property type="protein sequence ID" value="MCQ8128222.1"/>
    <property type="molecule type" value="Genomic_DNA"/>
</dbReference>
<accession>A0ABT1U309</accession>
<evidence type="ECO:0000313" key="2">
    <source>
        <dbReference type="EMBL" id="MCQ8128222.1"/>
    </source>
</evidence>
<protein>
    <submittedName>
        <fullName evidence="2">Uncharacterized protein</fullName>
    </submittedName>
</protein>
<evidence type="ECO:0000313" key="3">
    <source>
        <dbReference type="Proteomes" id="UP001524586"/>
    </source>
</evidence>
<name>A0ABT1U309_9GAMM</name>
<reference evidence="2 3" key="1">
    <citation type="submission" date="2022-07" db="EMBL/GenBank/DDBJ databases">
        <title>Methylomonas rivi sp. nov., Methylomonas rosea sp. nov., Methylomonas aureus sp. nov. and Methylomonas subterranea sp. nov., four novel methanotrophs isolated from a freshwater creek and the deep terrestrial subsurface.</title>
        <authorList>
            <person name="Abin C."/>
            <person name="Sankaranarayanan K."/>
            <person name="Garner C."/>
            <person name="Sindelar R."/>
            <person name="Kotary K."/>
            <person name="Garner R."/>
            <person name="Barclay S."/>
            <person name="Lawson P."/>
            <person name="Krumholz L."/>
        </authorList>
    </citation>
    <scope>NUCLEOTIDE SEQUENCE [LARGE SCALE GENOMIC DNA]</scope>
    <source>
        <strain evidence="2 3">WSC-6</strain>
    </source>
</reference>
<dbReference type="Proteomes" id="UP001524586">
    <property type="component" value="Unassembled WGS sequence"/>
</dbReference>
<proteinExistence type="predicted"/>
<evidence type="ECO:0000256" key="1">
    <source>
        <dbReference type="SAM" id="MobiDB-lite"/>
    </source>
</evidence>